<reference evidence="1" key="2">
    <citation type="submission" date="2021-10" db="EMBL/GenBank/DDBJ databases">
        <authorList>
            <person name="Piombo E."/>
        </authorList>
    </citation>
    <scope>NUCLEOTIDE SEQUENCE</scope>
</reference>
<sequence length="821" mass="89017">MSLIVTLKVRPPLVIPPPSDDQCQDSITVRPAPPQPAQSPPAMDTEASPNDAASPGDVASPGSVTSPGDAISPGAVASPGDEAKQVGDEPKTETQTPSKRRPPHILAPDVLLCLREICRKWDVKNLHEFFTIPQGDPYFHDYLPARVRPTSLTRDGLQKLRYISEHCDRDEARLRIASTSMNQPEKFQGLVRPRVLDWVIASLQTDKGLVNSDQQPTKMPARKRMQKKRQEKEEQKEQEQEQEVEVEKQKQKEMEQAAAPGQIICLSDSDKESNSPSSAPANPNAEPTAEMSILQNQNGNQQPQPYVISAQQPREGIWNIPTNQQLPGQTSQAQMPPVQVPPGYLPPGYLPEAYLPPGFGIFHGSWHVSPNPRPDALLTTPFVHRPIPYRQPPPSGTVQIAPMPRALMSRDHAPGAPMPGFHMLDVPLPGVSMPGPSMPGTHTPGTHAPGVAMPGARTPGAPMSRQANTVQADESEIKAMEDEKARLLSLINFREERMRILSLYGERMDSDPPPSLKDKVKAAYAMLKALDALVPPPNLRSITTTKEGAWGQAVIQPQLNRLRKFVEDPEPGEENPFDSRVSFLSEAHMKTEMVTQHCETDPLLADMRKLVRKARMVGYQMILLRRTHIQLVHPQRRRLPRQPEIRLPDVLAPHADPRLRLLAVLVGDGPVGDGVDDVHAELAVLLGDGLGDHAHAGPRGPVRRVVLVRAEGSQCPREDDCALDGARGLGQGRLAAVLGVHELEGLLGEDDGAGGVGLHGLVEGLGRLLEEGLAGGVADVVDGQGELEVLEGGLRGDLGESRAEAVGVGVGDESLEDAAVG</sequence>
<evidence type="ECO:0000313" key="1">
    <source>
        <dbReference type="EMBL" id="CAG9950181.1"/>
    </source>
</evidence>
<organism evidence="1 2">
    <name type="scientific">Clonostachys rosea f. rosea IK726</name>
    <dbReference type="NCBI Taxonomy" id="1349383"/>
    <lineage>
        <taxon>Eukaryota</taxon>
        <taxon>Fungi</taxon>
        <taxon>Dikarya</taxon>
        <taxon>Ascomycota</taxon>
        <taxon>Pezizomycotina</taxon>
        <taxon>Sordariomycetes</taxon>
        <taxon>Hypocreomycetidae</taxon>
        <taxon>Hypocreales</taxon>
        <taxon>Bionectriaceae</taxon>
        <taxon>Clonostachys</taxon>
    </lineage>
</organism>
<reference evidence="1" key="1">
    <citation type="submission" date="2020-04" db="EMBL/GenBank/DDBJ databases">
        <authorList>
            <person name="Broberg M."/>
        </authorList>
    </citation>
    <scope>NUCLEOTIDE SEQUENCE</scope>
</reference>
<proteinExistence type="predicted"/>
<evidence type="ECO:0000313" key="2">
    <source>
        <dbReference type="Proteomes" id="UP000836387"/>
    </source>
</evidence>
<protein>
    <submittedName>
        <fullName evidence="1">Uncharacterized protein</fullName>
    </submittedName>
</protein>
<name>A0ACA9UAD6_BIOOC</name>
<gene>
    <name evidence="1" type="ORF">CRV2_00017813</name>
</gene>
<keyword evidence="2" id="KW-1185">Reference proteome</keyword>
<dbReference type="Proteomes" id="UP000836387">
    <property type="component" value="Unassembled WGS sequence"/>
</dbReference>
<comment type="caution">
    <text evidence="1">The sequence shown here is derived from an EMBL/GenBank/DDBJ whole genome shotgun (WGS) entry which is preliminary data.</text>
</comment>
<dbReference type="EMBL" id="CADEHS020000159">
    <property type="protein sequence ID" value="CAG9950181.1"/>
    <property type="molecule type" value="Genomic_DNA"/>
</dbReference>
<accession>A0ACA9UAD6</accession>